<evidence type="ECO:0000313" key="1">
    <source>
        <dbReference type="EMBL" id="QHT78852.1"/>
    </source>
</evidence>
<accession>A0A6C0HE06</accession>
<protein>
    <submittedName>
        <fullName evidence="1">Uncharacterized protein</fullName>
    </submittedName>
</protein>
<dbReference type="AlphaFoldDB" id="A0A6C0HE06"/>
<reference evidence="1" key="1">
    <citation type="journal article" date="2020" name="Nature">
        <title>Giant virus diversity and host interactions through global metagenomics.</title>
        <authorList>
            <person name="Schulz F."/>
            <person name="Roux S."/>
            <person name="Paez-Espino D."/>
            <person name="Jungbluth S."/>
            <person name="Walsh D.A."/>
            <person name="Denef V.J."/>
            <person name="McMahon K.D."/>
            <person name="Konstantinidis K.T."/>
            <person name="Eloe-Fadrosh E.A."/>
            <person name="Kyrpides N.C."/>
            <person name="Woyke T."/>
        </authorList>
    </citation>
    <scope>NUCLEOTIDE SEQUENCE</scope>
    <source>
        <strain evidence="1">GVMAG-M-3300023179-97</strain>
    </source>
</reference>
<dbReference type="EMBL" id="MN739942">
    <property type="protein sequence ID" value="QHT78852.1"/>
    <property type="molecule type" value="Genomic_DNA"/>
</dbReference>
<name>A0A6C0HE06_9ZZZZ</name>
<sequence>MATNPFTDTFQKMYVEFANELKATIPEIASAINASLDLDTDERLSNFIEHVLPLCKVVRENDVNPGLVLPCVQIPDSVWTSLGFKSQSAIQEYLKLLSFCCMYNNQKADGSIPEGSVNDFAETFLNMWREKLDTIDFDSLSKKLSSILGSLGPSAFPKLPERLLKGHLAKLVEELIREFKPEDFGLTPEELSACDSHPARAFELLTEVYTKKPELLQNAIKRIASRLQEKIRRGELRPEQIAQEAEELMKDFTENNAFTELMKNFKNIFGMEDPEVARQIGRPEDARRSIVRERLRKKLEANRNNKW</sequence>
<proteinExistence type="predicted"/>
<organism evidence="1">
    <name type="scientific">viral metagenome</name>
    <dbReference type="NCBI Taxonomy" id="1070528"/>
    <lineage>
        <taxon>unclassified sequences</taxon>
        <taxon>metagenomes</taxon>
        <taxon>organismal metagenomes</taxon>
    </lineage>
</organism>